<protein>
    <recommendedName>
        <fullName evidence="4">Exostosin GT47 domain-containing protein</fullName>
    </recommendedName>
</protein>
<name>A0ABP0MLC9_9DINO</name>
<evidence type="ECO:0000313" key="2">
    <source>
        <dbReference type="EMBL" id="CAK9052287.1"/>
    </source>
</evidence>
<gene>
    <name evidence="2" type="ORF">CCMP2556_LOCUS26399</name>
</gene>
<feature type="signal peptide" evidence="1">
    <location>
        <begin position="1"/>
        <end position="28"/>
    </location>
</feature>
<reference evidence="2 3" key="1">
    <citation type="submission" date="2024-02" db="EMBL/GenBank/DDBJ databases">
        <authorList>
            <person name="Chen Y."/>
            <person name="Shah S."/>
            <person name="Dougan E. K."/>
            <person name="Thang M."/>
            <person name="Chan C."/>
        </authorList>
    </citation>
    <scope>NUCLEOTIDE SEQUENCE [LARGE SCALE GENOMIC DNA]</scope>
</reference>
<keyword evidence="1" id="KW-0732">Signal</keyword>
<sequence length="335" mass="38015">MGHSFHLRRWQVGGVAFLLRHLWCPSFSGSWTYPLDPRCHNLTLIAATTYMANSDFWHLAPRPGRKAPRPDRLRAPRALCQGLLAAEGPIVAFVEMRYLPEFLDLLGGASTPPFVLVTCGSDAPLTQQLQERLLAVSGFRACYSSNLHVPSYELKEVFHPLPVGFLPGRLNAQNEALLRRAPRASPRDGRLLVPWMRSWRLRRSYWSLLESDKLNFKDYLLQLSRHRYVLSPPGKGYDCTRTWEALAMGSMPLILRDEDFDQRIYEHAGIRSLPAPEQLTPEILAEILSDEESVQRLDQSQLSFGRHDECHVCWGKLVSTVMSGDDVDVSLTAHT</sequence>
<proteinExistence type="predicted"/>
<keyword evidence="3" id="KW-1185">Reference proteome</keyword>
<comment type="caution">
    <text evidence="2">The sequence shown here is derived from an EMBL/GenBank/DDBJ whole genome shotgun (WGS) entry which is preliminary data.</text>
</comment>
<evidence type="ECO:0000313" key="3">
    <source>
        <dbReference type="Proteomes" id="UP001642484"/>
    </source>
</evidence>
<evidence type="ECO:0008006" key="4">
    <source>
        <dbReference type="Google" id="ProtNLM"/>
    </source>
</evidence>
<dbReference type="EMBL" id="CAXAMN010018335">
    <property type="protein sequence ID" value="CAK9052287.1"/>
    <property type="molecule type" value="Genomic_DNA"/>
</dbReference>
<evidence type="ECO:0000256" key="1">
    <source>
        <dbReference type="SAM" id="SignalP"/>
    </source>
</evidence>
<accession>A0ABP0MLC9</accession>
<feature type="chain" id="PRO_5045240658" description="Exostosin GT47 domain-containing protein" evidence="1">
    <location>
        <begin position="29"/>
        <end position="335"/>
    </location>
</feature>
<organism evidence="2 3">
    <name type="scientific">Durusdinium trenchii</name>
    <dbReference type="NCBI Taxonomy" id="1381693"/>
    <lineage>
        <taxon>Eukaryota</taxon>
        <taxon>Sar</taxon>
        <taxon>Alveolata</taxon>
        <taxon>Dinophyceae</taxon>
        <taxon>Suessiales</taxon>
        <taxon>Symbiodiniaceae</taxon>
        <taxon>Durusdinium</taxon>
    </lineage>
</organism>
<dbReference type="Proteomes" id="UP001642484">
    <property type="component" value="Unassembled WGS sequence"/>
</dbReference>